<protein>
    <submittedName>
        <fullName evidence="3">Electron transfer flavoprotein subunit beta</fullName>
    </submittedName>
</protein>
<reference evidence="3" key="1">
    <citation type="submission" date="2022-12" db="EMBL/GenBank/DDBJ databases">
        <title>Reference genome sequencing for broad-spectrum identification of bacterial and archaeal isolates by mass spectrometry.</title>
        <authorList>
            <person name="Sekiguchi Y."/>
            <person name="Tourlousse D.M."/>
        </authorList>
    </citation>
    <scope>NUCLEOTIDE SEQUENCE</scope>
    <source>
        <strain evidence="3">ASRB1</strain>
    </source>
</reference>
<keyword evidence="1" id="KW-0249">Electron transport</keyword>
<dbReference type="PIRSF" id="PIRSF000090">
    <property type="entry name" value="Beta-ETF"/>
    <property type="match status" value="1"/>
</dbReference>
<gene>
    <name evidence="3" type="ORF">DAMNIGENAA_25810</name>
</gene>
<dbReference type="SMART" id="SM00893">
    <property type="entry name" value="ETF"/>
    <property type="match status" value="1"/>
</dbReference>
<dbReference type="PANTHER" id="PTHR21294:SF17">
    <property type="entry name" value="PROTEIN FIXA"/>
    <property type="match status" value="1"/>
</dbReference>
<proteinExistence type="predicted"/>
<dbReference type="InterPro" id="IPR012255">
    <property type="entry name" value="ETF_b"/>
</dbReference>
<organism evidence="3 4">
    <name type="scientific">Desulforhabdus amnigena</name>
    <dbReference type="NCBI Taxonomy" id="40218"/>
    <lineage>
        <taxon>Bacteria</taxon>
        <taxon>Pseudomonadati</taxon>
        <taxon>Thermodesulfobacteriota</taxon>
        <taxon>Syntrophobacteria</taxon>
        <taxon>Syntrophobacterales</taxon>
        <taxon>Syntrophobacteraceae</taxon>
        <taxon>Desulforhabdus</taxon>
    </lineage>
</organism>
<evidence type="ECO:0000313" key="4">
    <source>
        <dbReference type="Proteomes" id="UP001144372"/>
    </source>
</evidence>
<dbReference type="Gene3D" id="3.40.50.620">
    <property type="entry name" value="HUPs"/>
    <property type="match status" value="1"/>
</dbReference>
<evidence type="ECO:0000256" key="1">
    <source>
        <dbReference type="ARBA" id="ARBA00022982"/>
    </source>
</evidence>
<dbReference type="SUPFAM" id="SSF52402">
    <property type="entry name" value="Adenine nucleotide alpha hydrolases-like"/>
    <property type="match status" value="1"/>
</dbReference>
<dbReference type="GO" id="GO:0009055">
    <property type="term" value="F:electron transfer activity"/>
    <property type="evidence" value="ECO:0007669"/>
    <property type="project" value="InterPro"/>
</dbReference>
<name>A0A9W6FUK9_9BACT</name>
<dbReference type="InterPro" id="IPR033948">
    <property type="entry name" value="ETF_beta_N"/>
</dbReference>
<keyword evidence="4" id="KW-1185">Reference proteome</keyword>
<dbReference type="Proteomes" id="UP001144372">
    <property type="component" value="Unassembled WGS sequence"/>
</dbReference>
<dbReference type="InterPro" id="IPR014730">
    <property type="entry name" value="ETF_a/b_N"/>
</dbReference>
<keyword evidence="1" id="KW-0813">Transport</keyword>
<evidence type="ECO:0000259" key="2">
    <source>
        <dbReference type="SMART" id="SM00893"/>
    </source>
</evidence>
<dbReference type="InterPro" id="IPR014729">
    <property type="entry name" value="Rossmann-like_a/b/a_fold"/>
</dbReference>
<feature type="domain" description="Electron transfer flavoprotein alpha/beta-subunit N-terminal" evidence="2">
    <location>
        <begin position="22"/>
        <end position="218"/>
    </location>
</feature>
<dbReference type="RefSeq" id="WP_281794745.1">
    <property type="nucleotide sequence ID" value="NZ_BSDR01000001.1"/>
</dbReference>
<sequence length="278" mass="29759">MHSVCCIKQVPDTAEVKIDPETNTLIRAGVESISNPYDIVALEGAVRLREQYGGKVTAICMGPPQGESSLREALSLGADEAILLSDRAFAGADTLATSYTLSKAIEKLGRELPVDLVLCGKQAIDGDTAQTGPGIATRLGLAQFTYVIEIDWIDMEKRRIQVKRRVSGGTEILLGPLPALLTVELELAVPRRASLPALIASLRAPVATWNAEDIEASPQMLGIKGSPTWVRAISSPPAREGGPKFDAGEGVEKAVSQCLDVLMDEKGFLSKLLKKWEA</sequence>
<dbReference type="PANTHER" id="PTHR21294">
    <property type="entry name" value="ELECTRON TRANSFER FLAVOPROTEIN BETA-SUBUNIT"/>
    <property type="match status" value="1"/>
</dbReference>
<evidence type="ECO:0000313" key="3">
    <source>
        <dbReference type="EMBL" id="GLI35148.1"/>
    </source>
</evidence>
<dbReference type="EMBL" id="BSDR01000001">
    <property type="protein sequence ID" value="GLI35148.1"/>
    <property type="molecule type" value="Genomic_DNA"/>
</dbReference>
<dbReference type="AlphaFoldDB" id="A0A9W6FUK9"/>
<accession>A0A9W6FUK9</accession>
<dbReference type="CDD" id="cd01714">
    <property type="entry name" value="ETF_beta"/>
    <property type="match status" value="1"/>
</dbReference>
<dbReference type="Pfam" id="PF01012">
    <property type="entry name" value="ETF"/>
    <property type="match status" value="1"/>
</dbReference>
<comment type="caution">
    <text evidence="3">The sequence shown here is derived from an EMBL/GenBank/DDBJ whole genome shotgun (WGS) entry which is preliminary data.</text>
</comment>